<keyword evidence="2" id="KW-1185">Reference proteome</keyword>
<gene>
    <name evidence="1" type="primary">HaOG204170</name>
    <name evidence="1" type="ORF">B5X24_HaOG204170</name>
</gene>
<evidence type="ECO:0008006" key="3">
    <source>
        <dbReference type="Google" id="ProtNLM"/>
    </source>
</evidence>
<organism evidence="1 2">
    <name type="scientific">Helicoverpa armigera</name>
    <name type="common">Cotton bollworm</name>
    <name type="synonym">Heliothis armigera</name>
    <dbReference type="NCBI Taxonomy" id="29058"/>
    <lineage>
        <taxon>Eukaryota</taxon>
        <taxon>Metazoa</taxon>
        <taxon>Ecdysozoa</taxon>
        <taxon>Arthropoda</taxon>
        <taxon>Hexapoda</taxon>
        <taxon>Insecta</taxon>
        <taxon>Pterygota</taxon>
        <taxon>Neoptera</taxon>
        <taxon>Endopterygota</taxon>
        <taxon>Lepidoptera</taxon>
        <taxon>Glossata</taxon>
        <taxon>Ditrysia</taxon>
        <taxon>Noctuoidea</taxon>
        <taxon>Noctuidae</taxon>
        <taxon>Heliothinae</taxon>
        <taxon>Helicoverpa</taxon>
    </lineage>
</organism>
<evidence type="ECO:0000313" key="1">
    <source>
        <dbReference type="EMBL" id="PZC76726.1"/>
    </source>
</evidence>
<name>A0A2W1BVQ1_HELAM</name>
<dbReference type="AlphaFoldDB" id="A0A2W1BVQ1"/>
<evidence type="ECO:0000313" key="2">
    <source>
        <dbReference type="Proteomes" id="UP000249218"/>
    </source>
</evidence>
<dbReference type="Proteomes" id="UP000249218">
    <property type="component" value="Unassembled WGS sequence"/>
</dbReference>
<accession>A0A2W1BVQ1</accession>
<sequence>MSTISSFDPKLPARLPHKGLLHHVESKLGEGDKRGAARVLFSSDVVAPYSPETFTALESKHPAAANDLSFPDPNDTDPLYITAIQLRSAVNSFRSGSAGGLDGLTPQHLKDLTSASAGEADTLPNYYIKTIFSNLLLDVNRVTLLGQSFLV</sequence>
<dbReference type="EMBL" id="KZ149947">
    <property type="protein sequence ID" value="PZC76726.1"/>
    <property type="molecule type" value="Genomic_DNA"/>
</dbReference>
<protein>
    <recommendedName>
        <fullName evidence="3">Reverse transcriptase domain-containing protein</fullName>
    </recommendedName>
</protein>
<reference evidence="1 2" key="1">
    <citation type="journal article" date="2017" name="BMC Biol.">
        <title>Genomic innovations, transcriptional plasticity and gene loss underlying the evolution and divergence of two highly polyphagous and invasive Helicoverpa pest species.</title>
        <authorList>
            <person name="Pearce S.L."/>
            <person name="Clarke D.F."/>
            <person name="East P.D."/>
            <person name="Elfekih S."/>
            <person name="Gordon K.H."/>
            <person name="Jermiin L.S."/>
            <person name="McGaughran A."/>
            <person name="Oakeshott J.G."/>
            <person name="Papanikolaou A."/>
            <person name="Perera O.P."/>
            <person name="Rane R.V."/>
            <person name="Richards S."/>
            <person name="Tay W.T."/>
            <person name="Walsh T.K."/>
            <person name="Anderson A."/>
            <person name="Anderson C.J."/>
            <person name="Asgari S."/>
            <person name="Board P.G."/>
            <person name="Bretschneider A."/>
            <person name="Campbell P.M."/>
            <person name="Chertemps T."/>
            <person name="Christeller J.T."/>
            <person name="Coppin C.W."/>
            <person name="Downes S.J."/>
            <person name="Duan G."/>
            <person name="Farnsworth C.A."/>
            <person name="Good R.T."/>
            <person name="Han L.B."/>
            <person name="Han Y.C."/>
            <person name="Hatje K."/>
            <person name="Horne I."/>
            <person name="Huang Y.P."/>
            <person name="Hughes D.S."/>
            <person name="Jacquin-Joly E."/>
            <person name="James W."/>
            <person name="Jhangiani S."/>
            <person name="Kollmar M."/>
            <person name="Kuwar S.S."/>
            <person name="Li S."/>
            <person name="Liu N.Y."/>
            <person name="Maibeche M.T."/>
            <person name="Miller J.R."/>
            <person name="Montagne N."/>
            <person name="Perry T."/>
            <person name="Qu J."/>
            <person name="Song S.V."/>
            <person name="Sutton G.G."/>
            <person name="Vogel H."/>
            <person name="Walenz B.P."/>
            <person name="Xu W."/>
            <person name="Zhang H.J."/>
            <person name="Zou Z."/>
            <person name="Batterham P."/>
            <person name="Edwards O.R."/>
            <person name="Feyereisen R."/>
            <person name="Gibbs R.A."/>
            <person name="Heckel D.G."/>
            <person name="McGrath A."/>
            <person name="Robin C."/>
            <person name="Scherer S.E."/>
            <person name="Worley K.C."/>
            <person name="Wu Y.D."/>
        </authorList>
    </citation>
    <scope>NUCLEOTIDE SEQUENCE [LARGE SCALE GENOMIC DNA]</scope>
    <source>
        <strain evidence="1">Harm_GR_Male_#8</strain>
        <tissue evidence="1">Whole organism</tissue>
    </source>
</reference>
<proteinExistence type="predicted"/>